<name>A0A0D0E9M5_9AGAM</name>
<evidence type="ECO:0000313" key="1">
    <source>
        <dbReference type="EMBL" id="KIK95895.1"/>
    </source>
</evidence>
<evidence type="ECO:0000313" key="2">
    <source>
        <dbReference type="Proteomes" id="UP000054538"/>
    </source>
</evidence>
<dbReference type="Proteomes" id="UP000054538">
    <property type="component" value="Unassembled WGS sequence"/>
</dbReference>
<accession>A0A0D0E9M5</accession>
<dbReference type="InParanoid" id="A0A0D0E9M5"/>
<proteinExistence type="predicted"/>
<dbReference type="HOGENOM" id="CLU_2722911_0_0_1"/>
<gene>
    <name evidence="1" type="ORF">PAXRUDRAFT_139703</name>
</gene>
<organism evidence="1 2">
    <name type="scientific">Paxillus rubicundulus Ve08.2h10</name>
    <dbReference type="NCBI Taxonomy" id="930991"/>
    <lineage>
        <taxon>Eukaryota</taxon>
        <taxon>Fungi</taxon>
        <taxon>Dikarya</taxon>
        <taxon>Basidiomycota</taxon>
        <taxon>Agaricomycotina</taxon>
        <taxon>Agaricomycetes</taxon>
        <taxon>Agaricomycetidae</taxon>
        <taxon>Boletales</taxon>
        <taxon>Paxilineae</taxon>
        <taxon>Paxillaceae</taxon>
        <taxon>Paxillus</taxon>
    </lineage>
</organism>
<reference evidence="1 2" key="1">
    <citation type="submission" date="2014-04" db="EMBL/GenBank/DDBJ databases">
        <authorList>
            <consortium name="DOE Joint Genome Institute"/>
            <person name="Kuo A."/>
            <person name="Kohler A."/>
            <person name="Jargeat P."/>
            <person name="Nagy L.G."/>
            <person name="Floudas D."/>
            <person name="Copeland A."/>
            <person name="Barry K.W."/>
            <person name="Cichocki N."/>
            <person name="Veneault-Fourrey C."/>
            <person name="LaButti K."/>
            <person name="Lindquist E.A."/>
            <person name="Lipzen A."/>
            <person name="Lundell T."/>
            <person name="Morin E."/>
            <person name="Murat C."/>
            <person name="Sun H."/>
            <person name="Tunlid A."/>
            <person name="Henrissat B."/>
            <person name="Grigoriev I.V."/>
            <person name="Hibbett D.S."/>
            <person name="Martin F."/>
            <person name="Nordberg H.P."/>
            <person name="Cantor M.N."/>
            <person name="Hua S.X."/>
        </authorList>
    </citation>
    <scope>NUCLEOTIDE SEQUENCE [LARGE SCALE GENOMIC DNA]</scope>
    <source>
        <strain evidence="1 2">Ve08.2h10</strain>
    </source>
</reference>
<sequence length="72" mass="8165">MEGWLVGNHPIMYQIRENDWAANSNIIGMSTGEPMLAHIDFSATDPWTDIWCLAYYSWAHFSFSDQLIGALG</sequence>
<reference evidence="2" key="2">
    <citation type="submission" date="2015-01" db="EMBL/GenBank/DDBJ databases">
        <title>Evolutionary Origins and Diversification of the Mycorrhizal Mutualists.</title>
        <authorList>
            <consortium name="DOE Joint Genome Institute"/>
            <consortium name="Mycorrhizal Genomics Consortium"/>
            <person name="Kohler A."/>
            <person name="Kuo A."/>
            <person name="Nagy L.G."/>
            <person name="Floudas D."/>
            <person name="Copeland A."/>
            <person name="Barry K.W."/>
            <person name="Cichocki N."/>
            <person name="Veneault-Fourrey C."/>
            <person name="LaButti K."/>
            <person name="Lindquist E.A."/>
            <person name="Lipzen A."/>
            <person name="Lundell T."/>
            <person name="Morin E."/>
            <person name="Murat C."/>
            <person name="Riley R."/>
            <person name="Ohm R."/>
            <person name="Sun H."/>
            <person name="Tunlid A."/>
            <person name="Henrissat B."/>
            <person name="Grigoriev I.V."/>
            <person name="Hibbett D.S."/>
            <person name="Martin F."/>
        </authorList>
    </citation>
    <scope>NUCLEOTIDE SEQUENCE [LARGE SCALE GENOMIC DNA]</scope>
    <source>
        <strain evidence="2">Ve08.2h10</strain>
    </source>
</reference>
<keyword evidence="2" id="KW-1185">Reference proteome</keyword>
<protein>
    <submittedName>
        <fullName evidence="1">Uncharacterized protein</fullName>
    </submittedName>
</protein>
<dbReference type="EMBL" id="KN825015">
    <property type="protein sequence ID" value="KIK95895.1"/>
    <property type="molecule type" value="Genomic_DNA"/>
</dbReference>
<dbReference type="OrthoDB" id="10474453at2759"/>
<dbReference type="AlphaFoldDB" id="A0A0D0E9M5"/>